<sequence length="459" mass="51325">MKQLLNSMSFTNLFKHTLLCWLSACVVLLLMIVNEKSQLKKHQTLAFSELVSEIVTLYEDDQVNGLIDEFDVEKGLIWDKVQSDTHLDEEGFLFALTSNKHLIAGSASLKYTTEHFANWHSYFYNDNSSVQVISIALPLDEHNHVHLVQRINDEYVITAKHLDKVLLWFSLLSLPLFFLAMTFTHVARARELIKLQSALAAIPKEPDSRRIATDKSAKELFSLIGSINQMLDEVTQLHSTMKTMSVGIAHDLKTPLSRVANRLQSMQLDVEQPTLLQDHLDRASTDLTSVITTFNNLVQLNSIESGQCKQSFKQLNISLLILDLAQSFEPVFADSGKSLEISIADNVYCNGDKDLINQLVSNLLENALEHSESNAKVWIRLQNHVNGALLQVGDSGPGIASIDKDQVFNKFYRADKSRSKQGNGLGLSIVEAICTVHGATIHLLEAQDGAVFNIELSRV</sequence>
<dbReference type="InterPro" id="IPR036097">
    <property type="entry name" value="HisK_dim/P_sf"/>
</dbReference>
<dbReference type="SUPFAM" id="SSF55874">
    <property type="entry name" value="ATPase domain of HSP90 chaperone/DNA topoisomerase II/histidine kinase"/>
    <property type="match status" value="1"/>
</dbReference>
<feature type="domain" description="Histidine kinase" evidence="11">
    <location>
        <begin position="247"/>
        <end position="459"/>
    </location>
</feature>
<evidence type="ECO:0000313" key="15">
    <source>
        <dbReference type="Proteomes" id="UP001152485"/>
    </source>
</evidence>
<keyword evidence="6 10" id="KW-0812">Transmembrane</keyword>
<proteinExistence type="predicted"/>
<dbReference type="InterPro" id="IPR036890">
    <property type="entry name" value="HATPase_C_sf"/>
</dbReference>
<dbReference type="GO" id="GO:0005886">
    <property type="term" value="C:plasma membrane"/>
    <property type="evidence" value="ECO:0007669"/>
    <property type="project" value="TreeGrafter"/>
</dbReference>
<evidence type="ECO:0000256" key="3">
    <source>
        <dbReference type="ARBA" id="ARBA00012438"/>
    </source>
</evidence>
<accession>A0A9W4QYI0</accession>
<keyword evidence="4" id="KW-0597">Phosphoprotein</keyword>
<dbReference type="PANTHER" id="PTHR45436">
    <property type="entry name" value="SENSOR HISTIDINE KINASE YKOH"/>
    <property type="match status" value="1"/>
</dbReference>
<dbReference type="RefSeq" id="WP_261592930.1">
    <property type="nucleotide sequence ID" value="NZ_CAMAPC010000007.1"/>
</dbReference>
<dbReference type="Pfam" id="PF02518">
    <property type="entry name" value="HATPase_c"/>
    <property type="match status" value="1"/>
</dbReference>
<dbReference type="SUPFAM" id="SSF47384">
    <property type="entry name" value="Homodimeric domain of signal transducing histidine kinase"/>
    <property type="match status" value="1"/>
</dbReference>
<evidence type="ECO:0000256" key="8">
    <source>
        <dbReference type="ARBA" id="ARBA00022989"/>
    </source>
</evidence>
<evidence type="ECO:0000259" key="11">
    <source>
        <dbReference type="PROSITE" id="PS50109"/>
    </source>
</evidence>
<organism evidence="13 14">
    <name type="scientific">Pseudoalteromonas holothuriae</name>
    <dbReference type="NCBI Taxonomy" id="2963714"/>
    <lineage>
        <taxon>Bacteria</taxon>
        <taxon>Pseudomonadati</taxon>
        <taxon>Pseudomonadota</taxon>
        <taxon>Gammaproteobacteria</taxon>
        <taxon>Alteromonadales</taxon>
        <taxon>Pseudoalteromonadaceae</taxon>
        <taxon>Pseudoalteromonas</taxon>
    </lineage>
</organism>
<dbReference type="Proteomes" id="UP001152485">
    <property type="component" value="Unassembled WGS sequence"/>
</dbReference>
<keyword evidence="8 10" id="KW-1133">Transmembrane helix</keyword>
<dbReference type="InterPro" id="IPR004358">
    <property type="entry name" value="Sig_transdc_His_kin-like_C"/>
</dbReference>
<dbReference type="Gene3D" id="1.10.287.130">
    <property type="match status" value="1"/>
</dbReference>
<comment type="catalytic activity">
    <reaction evidence="1">
        <text>ATP + protein L-histidine = ADP + protein N-phospho-L-histidine.</text>
        <dbReference type="EC" id="2.7.13.3"/>
    </reaction>
</comment>
<comment type="caution">
    <text evidence="13">The sequence shown here is derived from an EMBL/GenBank/DDBJ whole genome shotgun (WGS) entry which is preliminary data.</text>
</comment>
<evidence type="ECO:0000256" key="5">
    <source>
        <dbReference type="ARBA" id="ARBA00022679"/>
    </source>
</evidence>
<evidence type="ECO:0000256" key="1">
    <source>
        <dbReference type="ARBA" id="ARBA00000085"/>
    </source>
</evidence>
<dbReference type="AlphaFoldDB" id="A0A9W4QYI0"/>
<evidence type="ECO:0000313" key="12">
    <source>
        <dbReference type="EMBL" id="CAH9057947.1"/>
    </source>
</evidence>
<evidence type="ECO:0000256" key="6">
    <source>
        <dbReference type="ARBA" id="ARBA00022692"/>
    </source>
</evidence>
<dbReference type="SMART" id="SM00387">
    <property type="entry name" value="HATPase_c"/>
    <property type="match status" value="1"/>
</dbReference>
<evidence type="ECO:0000313" key="14">
    <source>
        <dbReference type="Proteomes" id="UP001152467"/>
    </source>
</evidence>
<evidence type="ECO:0000256" key="7">
    <source>
        <dbReference type="ARBA" id="ARBA00022777"/>
    </source>
</evidence>
<comment type="subcellular location">
    <subcellularLocation>
        <location evidence="2">Membrane</location>
    </subcellularLocation>
</comment>
<dbReference type="PRINTS" id="PR00344">
    <property type="entry name" value="BCTRLSENSOR"/>
</dbReference>
<name>A0A9W4QYI0_9GAMM</name>
<dbReference type="EC" id="2.7.13.3" evidence="3"/>
<dbReference type="CDD" id="cd00075">
    <property type="entry name" value="HATPase"/>
    <property type="match status" value="1"/>
</dbReference>
<dbReference type="InterPro" id="IPR003661">
    <property type="entry name" value="HisK_dim/P_dom"/>
</dbReference>
<feature type="transmembrane region" description="Helical" evidence="10">
    <location>
        <begin position="13"/>
        <end position="33"/>
    </location>
</feature>
<dbReference type="GO" id="GO:0000155">
    <property type="term" value="F:phosphorelay sensor kinase activity"/>
    <property type="evidence" value="ECO:0007669"/>
    <property type="project" value="InterPro"/>
</dbReference>
<dbReference type="EMBL" id="CAMAPD010000007">
    <property type="protein sequence ID" value="CAH9057947.1"/>
    <property type="molecule type" value="Genomic_DNA"/>
</dbReference>
<evidence type="ECO:0000256" key="4">
    <source>
        <dbReference type="ARBA" id="ARBA00022553"/>
    </source>
</evidence>
<keyword evidence="14" id="KW-1185">Reference proteome</keyword>
<reference evidence="13 15" key="1">
    <citation type="submission" date="2022-07" db="EMBL/GenBank/DDBJ databases">
        <authorList>
            <person name="Criscuolo A."/>
        </authorList>
    </citation>
    <scope>NUCLEOTIDE SEQUENCE</scope>
    <source>
        <strain evidence="15">CIP 111951</strain>
        <strain evidence="13">CIP111854</strain>
        <strain evidence="12">CIP111951</strain>
    </source>
</reference>
<dbReference type="InterPro" id="IPR005467">
    <property type="entry name" value="His_kinase_dom"/>
</dbReference>
<evidence type="ECO:0000313" key="13">
    <source>
        <dbReference type="EMBL" id="CAH9058738.1"/>
    </source>
</evidence>
<keyword evidence="7" id="KW-0418">Kinase</keyword>
<dbReference type="EMBL" id="CAMAPC010000007">
    <property type="protein sequence ID" value="CAH9058738.1"/>
    <property type="molecule type" value="Genomic_DNA"/>
</dbReference>
<dbReference type="PANTHER" id="PTHR45436:SF8">
    <property type="entry name" value="HISTIDINE KINASE"/>
    <property type="match status" value="1"/>
</dbReference>
<dbReference type="PROSITE" id="PS50109">
    <property type="entry name" value="HIS_KIN"/>
    <property type="match status" value="1"/>
</dbReference>
<dbReference type="InterPro" id="IPR050428">
    <property type="entry name" value="TCS_sensor_his_kinase"/>
</dbReference>
<evidence type="ECO:0000256" key="10">
    <source>
        <dbReference type="SAM" id="Phobius"/>
    </source>
</evidence>
<feature type="transmembrane region" description="Helical" evidence="10">
    <location>
        <begin position="165"/>
        <end position="187"/>
    </location>
</feature>
<dbReference type="CDD" id="cd00082">
    <property type="entry name" value="HisKA"/>
    <property type="match status" value="1"/>
</dbReference>
<evidence type="ECO:0000256" key="9">
    <source>
        <dbReference type="ARBA" id="ARBA00023136"/>
    </source>
</evidence>
<protein>
    <recommendedName>
        <fullName evidence="3">histidine kinase</fullName>
        <ecNumber evidence="3">2.7.13.3</ecNumber>
    </recommendedName>
</protein>
<evidence type="ECO:0000256" key="2">
    <source>
        <dbReference type="ARBA" id="ARBA00004370"/>
    </source>
</evidence>
<keyword evidence="5 13" id="KW-0808">Transferase</keyword>
<keyword evidence="9 10" id="KW-0472">Membrane</keyword>
<dbReference type="Gene3D" id="3.30.565.10">
    <property type="entry name" value="Histidine kinase-like ATPase, C-terminal domain"/>
    <property type="match status" value="1"/>
</dbReference>
<dbReference type="InterPro" id="IPR003594">
    <property type="entry name" value="HATPase_dom"/>
</dbReference>
<gene>
    <name evidence="13" type="primary">sasA_9</name>
    <name evidence="12" type="synonym">sasA_10</name>
    <name evidence="13" type="ORF">PSECIP111854_02263</name>
    <name evidence="12" type="ORF">PSECIP111951_01771</name>
</gene>
<dbReference type="Proteomes" id="UP001152467">
    <property type="component" value="Unassembled WGS sequence"/>
</dbReference>